<feature type="domain" description="Amidohydrolase 3" evidence="1">
    <location>
        <begin position="108"/>
        <end position="593"/>
    </location>
</feature>
<dbReference type="GO" id="GO:0016810">
    <property type="term" value="F:hydrolase activity, acting on carbon-nitrogen (but not peptide) bonds"/>
    <property type="evidence" value="ECO:0007669"/>
    <property type="project" value="InterPro"/>
</dbReference>
<dbReference type="SUPFAM" id="SSF51338">
    <property type="entry name" value="Composite domain of metallo-dependent hydrolases"/>
    <property type="match status" value="1"/>
</dbReference>
<dbReference type="SUPFAM" id="SSF51556">
    <property type="entry name" value="Metallo-dependent hydrolases"/>
    <property type="match status" value="1"/>
</dbReference>
<organism evidence="2 3">
    <name type="scientific">Sumerlaea chitinivorans</name>
    <dbReference type="NCBI Taxonomy" id="2250252"/>
    <lineage>
        <taxon>Bacteria</taxon>
        <taxon>Candidatus Sumerlaeota</taxon>
        <taxon>Candidatus Sumerlaeia</taxon>
        <taxon>Candidatus Sumerlaeales</taxon>
        <taxon>Candidatus Sumerlaeaceae</taxon>
        <taxon>Candidatus Sumerlaea</taxon>
    </lineage>
</organism>
<evidence type="ECO:0000259" key="1">
    <source>
        <dbReference type="Pfam" id="PF07969"/>
    </source>
</evidence>
<dbReference type="CDD" id="cd01300">
    <property type="entry name" value="YtcJ_like"/>
    <property type="match status" value="1"/>
</dbReference>
<dbReference type="PANTHER" id="PTHR22642">
    <property type="entry name" value="IMIDAZOLONEPROPIONASE"/>
    <property type="match status" value="1"/>
</dbReference>
<evidence type="ECO:0000313" key="3">
    <source>
        <dbReference type="Proteomes" id="UP000262583"/>
    </source>
</evidence>
<reference evidence="2 3" key="1">
    <citation type="submission" date="2018-05" db="EMBL/GenBank/DDBJ databases">
        <title>A metagenomic window into the 2 km-deep terrestrial subsurface aquifer revealed taxonomically and functionally diverse microbial community comprising novel uncultured bacterial lineages.</title>
        <authorList>
            <person name="Kadnikov V.V."/>
            <person name="Mardanov A.V."/>
            <person name="Beletsky A.V."/>
            <person name="Banks D."/>
            <person name="Pimenov N.V."/>
            <person name="Frank Y.A."/>
            <person name="Karnachuk O.V."/>
            <person name="Ravin N.V."/>
        </authorList>
    </citation>
    <scope>NUCLEOTIDE SEQUENCE [LARGE SCALE GENOMIC DNA]</scope>
    <source>
        <strain evidence="2">BY</strain>
    </source>
</reference>
<dbReference type="InterPro" id="IPR033932">
    <property type="entry name" value="YtcJ-like"/>
</dbReference>
<dbReference type="InterPro" id="IPR011059">
    <property type="entry name" value="Metal-dep_hydrolase_composite"/>
</dbReference>
<dbReference type="Gene3D" id="3.10.310.70">
    <property type="match status" value="1"/>
</dbReference>
<sequence length="600" mass="66266">MSATQTEQRSLLFLAFRERLGEMIGVSGATTLSSLLSGETAGRPTSLPLKYFYNGRIRTMDRRRSVVPHMLVAGERIWFCAESRAPLGLDFREAGFAAQRRAWESEIEFIDLEKRTVLPGLADAHVHFLQWAMFASRPDLTSARSEEEALAILRQEATPEGEEWLVAFGWSHNEWPGGRLPSKESLDAVFPHRPVYATSKCGHLAWVNSAALARAGITPATPDPPGGEIGREMRNGVPFLTGVLKENAIYLVERHIPTPTESVRRNAFLKAQAKAHALGITAIHTPEDLEAWDFYLRARATGLLRLRTAFLAPVQALPEIASLRLRHGMGDDWLFLAGIKVFADGSLGGRTALMYDAYEGEPHNSGVVVTDYPELLRVTIQANRAGLPVAIHAIGDLAVGQVLRAFAASAVEVGTNGAVGTQPLVRNRIEHLQLYAECDLELLREVRPVASMQPVHLCADWKAADEYWGKRARRAYAFHTLSRCGCLLAFGSDAPVEPINPWFGLYAATTRLDLCNERTTPWYREELIPLEDALAAYTLGPARAVGKLHVTGSLEVGKYADFVVLEEDPFTIPPKELRNVIPYETYVSGECVHKRIASEG</sequence>
<dbReference type="Gene3D" id="3.20.20.140">
    <property type="entry name" value="Metal-dependent hydrolases"/>
    <property type="match status" value="1"/>
</dbReference>
<gene>
    <name evidence="2" type="ORF">BRCON_2644</name>
</gene>
<dbReference type="Pfam" id="PF07969">
    <property type="entry name" value="Amidohydro_3"/>
    <property type="match status" value="1"/>
</dbReference>
<proteinExistence type="predicted"/>
<evidence type="ECO:0000313" key="2">
    <source>
        <dbReference type="EMBL" id="AXA37386.1"/>
    </source>
</evidence>
<accession>A0A2Z4Y8M8</accession>
<dbReference type="PANTHER" id="PTHR22642:SF2">
    <property type="entry name" value="PROTEIN LONG AFTER FAR-RED 3"/>
    <property type="match status" value="1"/>
</dbReference>
<dbReference type="Proteomes" id="UP000262583">
    <property type="component" value="Chromosome"/>
</dbReference>
<name>A0A2Z4Y8M8_SUMC1</name>
<dbReference type="InterPro" id="IPR013108">
    <property type="entry name" value="Amidohydro_3"/>
</dbReference>
<dbReference type="KEGG" id="schv:BRCON_2644"/>
<protein>
    <submittedName>
        <fullName evidence="2">Exoenzymes regulatory protein AepA in lipid-linked oligosaccharide synthesis cluster</fullName>
    </submittedName>
</protein>
<dbReference type="Gene3D" id="2.30.40.10">
    <property type="entry name" value="Urease, subunit C, domain 1"/>
    <property type="match status" value="1"/>
</dbReference>
<dbReference type="InterPro" id="IPR032466">
    <property type="entry name" value="Metal_Hydrolase"/>
</dbReference>
<dbReference type="EMBL" id="CP030759">
    <property type="protein sequence ID" value="AXA37386.1"/>
    <property type="molecule type" value="Genomic_DNA"/>
</dbReference>
<dbReference type="AlphaFoldDB" id="A0A2Z4Y8M8"/>